<sequence length="286" mass="31308">MTAPALTYVYAVTQPTSALDAALPTLHGIGQELLRLLPSDGEGMPLVFVVSDVPEADFNETALKNHFEDLEWLEYVARTHHGVVQAVATCAPVLPLRMATVYQDDHRARQALTVQHRAFSARLDLLRAHTEYGVKIYLTPSTTLEPDQEATVGSSQPTSPGKAYLRARRAQQHTRESVYQQAQVAAQAIEAIAAHLTTQRVRHAPQRGALTATQENVLNDAYLVPDEQAEEFQAAIAEVARRFPDLRIEVTGPWAPYSFATPPPETPDPAAPSHHSGAPTAHREPP</sequence>
<feature type="region of interest" description="Disordered" evidence="4">
    <location>
        <begin position="255"/>
        <end position="286"/>
    </location>
</feature>
<feature type="compositionally biased region" description="Pro residues" evidence="4">
    <location>
        <begin position="261"/>
        <end position="270"/>
    </location>
</feature>
<dbReference type="InterPro" id="IPR009430">
    <property type="entry name" value="GvpL/GvpF"/>
</dbReference>
<name>A0A5J6JIA4_STRVI</name>
<keyword evidence="6" id="KW-1185">Reference proteome</keyword>
<comment type="similarity">
    <text evidence="3">Belongs to the gas vesicle GvpF/GvpL family.</text>
</comment>
<proteinExistence type="inferred from homology"/>
<dbReference type="KEGG" id="svn:CP980_34195"/>
<dbReference type="GO" id="GO:0031411">
    <property type="term" value="C:gas vesicle"/>
    <property type="evidence" value="ECO:0007669"/>
    <property type="project" value="UniProtKB-SubCell"/>
</dbReference>
<evidence type="ECO:0000313" key="6">
    <source>
        <dbReference type="Proteomes" id="UP000325563"/>
    </source>
</evidence>
<dbReference type="Proteomes" id="UP000325563">
    <property type="component" value="Chromosome"/>
</dbReference>
<evidence type="ECO:0000313" key="5">
    <source>
        <dbReference type="EMBL" id="QEV49432.1"/>
    </source>
</evidence>
<organism evidence="5 6">
    <name type="scientific">Streptomyces vinaceus</name>
    <dbReference type="NCBI Taxonomy" id="1960"/>
    <lineage>
        <taxon>Bacteria</taxon>
        <taxon>Bacillati</taxon>
        <taxon>Actinomycetota</taxon>
        <taxon>Actinomycetes</taxon>
        <taxon>Kitasatosporales</taxon>
        <taxon>Streptomycetaceae</taxon>
        <taxon>Streptomyces</taxon>
    </lineage>
</organism>
<dbReference type="Pfam" id="PF06386">
    <property type="entry name" value="GvpL_GvpF"/>
    <property type="match status" value="1"/>
</dbReference>
<keyword evidence="1" id="KW-0304">Gas vesicle</keyword>
<dbReference type="EMBL" id="CP023692">
    <property type="protein sequence ID" value="QEV49432.1"/>
    <property type="molecule type" value="Genomic_DNA"/>
</dbReference>
<accession>A0A5J6JIA4</accession>
<dbReference type="PANTHER" id="PTHR36852">
    <property type="entry name" value="PROTEIN GVPL 2"/>
    <property type="match status" value="1"/>
</dbReference>
<dbReference type="PANTHER" id="PTHR36852:SF1">
    <property type="entry name" value="PROTEIN GVPL 2"/>
    <property type="match status" value="1"/>
</dbReference>
<evidence type="ECO:0000256" key="4">
    <source>
        <dbReference type="SAM" id="MobiDB-lite"/>
    </source>
</evidence>
<evidence type="ECO:0000256" key="2">
    <source>
        <dbReference type="ARBA" id="ARBA00035108"/>
    </source>
</evidence>
<reference evidence="5 6" key="1">
    <citation type="submission" date="2017-09" db="EMBL/GenBank/DDBJ databases">
        <authorList>
            <person name="Lee N."/>
            <person name="Cho B.-K."/>
        </authorList>
    </citation>
    <scope>NUCLEOTIDE SEQUENCE [LARGE SCALE GENOMIC DNA]</scope>
    <source>
        <strain evidence="5 6">ATCC 27476</strain>
    </source>
</reference>
<comment type="subcellular location">
    <subcellularLocation>
        <location evidence="2">Gas vesicle</location>
    </subcellularLocation>
</comment>
<gene>
    <name evidence="5" type="ORF">CP980_34195</name>
</gene>
<dbReference type="AlphaFoldDB" id="A0A5J6JIA4"/>
<dbReference type="GO" id="GO:0031412">
    <property type="term" value="P:gas vesicle organization"/>
    <property type="evidence" value="ECO:0007669"/>
    <property type="project" value="InterPro"/>
</dbReference>
<evidence type="ECO:0000256" key="1">
    <source>
        <dbReference type="ARBA" id="ARBA00022987"/>
    </source>
</evidence>
<evidence type="ECO:0000256" key="3">
    <source>
        <dbReference type="ARBA" id="ARBA00035643"/>
    </source>
</evidence>
<protein>
    <submittedName>
        <fullName evidence="5">Gas vesicle protein</fullName>
    </submittedName>
</protein>
<dbReference type="RefSeq" id="WP_150529958.1">
    <property type="nucleotide sequence ID" value="NZ_BNBW01000006.1"/>
</dbReference>
<dbReference type="GeneID" id="95615575"/>